<keyword evidence="1" id="KW-0285">Flavoprotein</keyword>
<dbReference type="EMBL" id="JBHSCY010000001">
    <property type="protein sequence ID" value="MFC4267965.1"/>
    <property type="molecule type" value="Genomic_DNA"/>
</dbReference>
<reference evidence="6" key="1">
    <citation type="journal article" date="2019" name="Int. J. Syst. Evol. Microbiol.">
        <title>The Global Catalogue of Microorganisms (GCM) 10K type strain sequencing project: providing services to taxonomists for standard genome sequencing and annotation.</title>
        <authorList>
            <consortium name="The Broad Institute Genomics Platform"/>
            <consortium name="The Broad Institute Genome Sequencing Center for Infectious Disease"/>
            <person name="Wu L."/>
            <person name="Ma J."/>
        </authorList>
    </citation>
    <scope>NUCLEOTIDE SEQUENCE [LARGE SCALE GENOMIC DNA]</scope>
    <source>
        <strain evidence="6">CECT 8655</strain>
    </source>
</reference>
<dbReference type="PANTHER" id="PTHR42685:SF22">
    <property type="entry name" value="CONDITIONED MEDIUM FACTOR RECEPTOR 1"/>
    <property type="match status" value="1"/>
</dbReference>
<feature type="domain" description="FAD-dependent oxidoreductase 2 FAD-binding" evidence="3">
    <location>
        <begin position="9"/>
        <end position="40"/>
    </location>
</feature>
<dbReference type="GO" id="GO:0016491">
    <property type="term" value="F:oxidoreductase activity"/>
    <property type="evidence" value="ECO:0007669"/>
    <property type="project" value="UniProtKB-KW"/>
</dbReference>
<dbReference type="InterPro" id="IPR050407">
    <property type="entry name" value="Geranylgeranyl_reductase"/>
</dbReference>
<evidence type="ECO:0000259" key="4">
    <source>
        <dbReference type="Pfam" id="PF08491"/>
    </source>
</evidence>
<dbReference type="Gene3D" id="3.50.50.60">
    <property type="entry name" value="FAD/NAD(P)-binding domain"/>
    <property type="match status" value="1"/>
</dbReference>
<dbReference type="Pfam" id="PF00890">
    <property type="entry name" value="FAD_binding_2"/>
    <property type="match status" value="1"/>
</dbReference>
<protein>
    <submittedName>
        <fullName evidence="5">NAD(P)/FAD-dependent oxidoreductase</fullName>
        <ecNumber evidence="5">1.-.-.-</ecNumber>
    </submittedName>
</protein>
<dbReference type="InterPro" id="IPR003953">
    <property type="entry name" value="FAD-dep_OxRdtase_2_FAD-bd"/>
</dbReference>
<evidence type="ECO:0000313" key="6">
    <source>
        <dbReference type="Proteomes" id="UP001595826"/>
    </source>
</evidence>
<dbReference type="PRINTS" id="PR00420">
    <property type="entry name" value="RNGMNOXGNASE"/>
</dbReference>
<keyword evidence="6" id="KW-1185">Reference proteome</keyword>
<comment type="caution">
    <text evidence="5">The sequence shown here is derived from an EMBL/GenBank/DDBJ whole genome shotgun (WGS) entry which is preliminary data.</text>
</comment>
<name>A0ABV8R666_9FLAO</name>
<dbReference type="Proteomes" id="UP001595826">
    <property type="component" value="Unassembled WGS sequence"/>
</dbReference>
<dbReference type="InterPro" id="IPR013698">
    <property type="entry name" value="Squalene_epoxidase"/>
</dbReference>
<dbReference type="EC" id="1.-.-.-" evidence="5"/>
<evidence type="ECO:0000256" key="2">
    <source>
        <dbReference type="ARBA" id="ARBA00023002"/>
    </source>
</evidence>
<evidence type="ECO:0000256" key="1">
    <source>
        <dbReference type="ARBA" id="ARBA00022630"/>
    </source>
</evidence>
<dbReference type="Pfam" id="PF08491">
    <property type="entry name" value="SE"/>
    <property type="match status" value="1"/>
</dbReference>
<keyword evidence="2 5" id="KW-0560">Oxidoreductase</keyword>
<proteinExistence type="predicted"/>
<organism evidence="5 6">
    <name type="scientific">Polaribacter marinivivus</name>
    <dbReference type="NCBI Taxonomy" id="1524260"/>
    <lineage>
        <taxon>Bacteria</taxon>
        <taxon>Pseudomonadati</taxon>
        <taxon>Bacteroidota</taxon>
        <taxon>Flavobacteriia</taxon>
        <taxon>Flavobacteriales</taxon>
        <taxon>Flavobacteriaceae</taxon>
    </lineage>
</organism>
<dbReference type="PANTHER" id="PTHR42685">
    <property type="entry name" value="GERANYLGERANYL DIPHOSPHATE REDUCTASE"/>
    <property type="match status" value="1"/>
</dbReference>
<sequence length="377" mass="42805">MMQEKSNFDVIIIGGGLAGLCNAIHLSKHEKSVLLIEKNSYPKHKVCGEYISNEVLSYLNYLDCNPFEFGAVKIDNFQLSTTNNKLISAKLPLGGFGISRFTLDFELSKKAITNGVVILHDAVLNINFKDEQFKVATKENNTFTSKIAIGSFGKRSILDVQLNRKFIQKKSPYLGIKFHVKGNHQKDFVALHNFKGGYCGVSKVENDVINLCYITSYTSFKKFKNIDDFQDHIVFKNHFLKEIFKNATPLFEKPLTISQISFESKELVQNHLIFCGDAAGMIHPLCGNGMSMAIQSAQIVSPLIIDFLNGNINRNQLEKSYISKWNKEFKWRLKAGHFIAALFRKDWIANVLLRVIQKFPFLLPIIIKQTHGKSIKM</sequence>
<gene>
    <name evidence="5" type="ORF">ACFOWD_03510</name>
</gene>
<feature type="domain" description="Squalene epoxidase" evidence="4">
    <location>
        <begin position="262"/>
        <end position="338"/>
    </location>
</feature>
<accession>A0ABV8R666</accession>
<dbReference type="SUPFAM" id="SSF51905">
    <property type="entry name" value="FAD/NAD(P)-binding domain"/>
    <property type="match status" value="1"/>
</dbReference>
<evidence type="ECO:0000259" key="3">
    <source>
        <dbReference type="Pfam" id="PF00890"/>
    </source>
</evidence>
<evidence type="ECO:0000313" key="5">
    <source>
        <dbReference type="EMBL" id="MFC4267965.1"/>
    </source>
</evidence>
<dbReference type="InterPro" id="IPR036188">
    <property type="entry name" value="FAD/NAD-bd_sf"/>
</dbReference>
<dbReference type="RefSeq" id="WP_377408158.1">
    <property type="nucleotide sequence ID" value="NZ_JBHSCY010000001.1"/>
</dbReference>